<dbReference type="AlphaFoldDB" id="A0A6J4Q8E3"/>
<proteinExistence type="predicted"/>
<dbReference type="EMBL" id="CADCUS010000514">
    <property type="protein sequence ID" value="CAA9436888.1"/>
    <property type="molecule type" value="Genomic_DNA"/>
</dbReference>
<protein>
    <submittedName>
        <fullName evidence="1">Uncharacterized protein</fullName>
    </submittedName>
</protein>
<evidence type="ECO:0000313" key="1">
    <source>
        <dbReference type="EMBL" id="CAA9436888.1"/>
    </source>
</evidence>
<name>A0A6J4Q8E3_9PSEU</name>
<feature type="non-terminal residue" evidence="1">
    <location>
        <position position="1"/>
    </location>
</feature>
<gene>
    <name evidence="1" type="ORF">AVDCRST_MAG66-3686</name>
</gene>
<feature type="non-terminal residue" evidence="1">
    <location>
        <position position="40"/>
    </location>
</feature>
<accession>A0A6J4Q8E3</accession>
<organism evidence="1">
    <name type="scientific">uncultured Pseudonocardia sp</name>
    <dbReference type="NCBI Taxonomy" id="211455"/>
    <lineage>
        <taxon>Bacteria</taxon>
        <taxon>Bacillati</taxon>
        <taxon>Actinomycetota</taxon>
        <taxon>Actinomycetes</taxon>
        <taxon>Pseudonocardiales</taxon>
        <taxon>Pseudonocardiaceae</taxon>
        <taxon>Pseudonocardia</taxon>
        <taxon>environmental samples</taxon>
    </lineage>
</organism>
<reference evidence="1" key="1">
    <citation type="submission" date="2020-02" db="EMBL/GenBank/DDBJ databases">
        <authorList>
            <person name="Meier V. D."/>
        </authorList>
    </citation>
    <scope>NUCLEOTIDE SEQUENCE</scope>
    <source>
        <strain evidence="1">AVDCRST_MAG66</strain>
    </source>
</reference>
<sequence length="40" mass="4264">CTAPTASGPRAATRASLFTWIPPPVLRTRRRSPRSSGRGA</sequence>